<evidence type="ECO:0000256" key="5">
    <source>
        <dbReference type="ARBA" id="ARBA00022927"/>
    </source>
</evidence>
<dbReference type="InterPro" id="IPR048634">
    <property type="entry name" value="SecD_SecF_C"/>
</dbReference>
<protein>
    <recommendedName>
        <fullName evidence="9">Protein-export membrane protein SecF</fullName>
    </recommendedName>
</protein>
<gene>
    <name evidence="9 12" type="primary">secF</name>
    <name evidence="12" type="ORF">Aru02nite_05310</name>
</gene>
<dbReference type="AlphaFoldDB" id="A0A8J3J3U0"/>
<dbReference type="GO" id="GO:0005886">
    <property type="term" value="C:plasma membrane"/>
    <property type="evidence" value="ECO:0007669"/>
    <property type="project" value="UniProtKB-SubCell"/>
</dbReference>
<keyword evidence="5 9" id="KW-0653">Protein transport</keyword>
<keyword evidence="4 9" id="KW-0812">Transmembrane</keyword>
<dbReference type="NCBIfam" id="TIGR00966">
    <property type="entry name" value="transloc_SecF"/>
    <property type="match status" value="1"/>
</dbReference>
<keyword evidence="13" id="KW-1185">Reference proteome</keyword>
<evidence type="ECO:0000259" key="11">
    <source>
        <dbReference type="Pfam" id="PF02355"/>
    </source>
</evidence>
<dbReference type="InterPro" id="IPR022645">
    <property type="entry name" value="SecD/SecF_bac"/>
</dbReference>
<evidence type="ECO:0000256" key="4">
    <source>
        <dbReference type="ARBA" id="ARBA00022692"/>
    </source>
</evidence>
<evidence type="ECO:0000256" key="1">
    <source>
        <dbReference type="ARBA" id="ARBA00004651"/>
    </source>
</evidence>
<feature type="transmembrane region" description="Helical" evidence="9">
    <location>
        <begin position="25"/>
        <end position="43"/>
    </location>
</feature>
<comment type="caution">
    <text evidence="12">The sequence shown here is derived from an EMBL/GenBank/DDBJ whole genome shotgun (WGS) entry which is preliminary data.</text>
</comment>
<dbReference type="Pfam" id="PF02355">
    <property type="entry name" value="SecD_SecF_C"/>
    <property type="match status" value="1"/>
</dbReference>
<evidence type="ECO:0000256" key="2">
    <source>
        <dbReference type="ARBA" id="ARBA00022448"/>
    </source>
</evidence>
<comment type="similarity">
    <text evidence="9">Belongs to the SecD/SecF family. SecF subfamily.</text>
</comment>
<keyword evidence="2 9" id="KW-0813">Transport</keyword>
<proteinExistence type="inferred from homology"/>
<evidence type="ECO:0000256" key="8">
    <source>
        <dbReference type="ARBA" id="ARBA00023136"/>
    </source>
</evidence>
<comment type="function">
    <text evidence="9">Part of the Sec protein translocase complex. Interacts with the SecYEG preprotein conducting channel. SecDF uses the proton motive force (PMF) to complete protein translocation after the ATP-dependent function of SecA.</text>
</comment>
<dbReference type="Gene3D" id="1.20.1640.10">
    <property type="entry name" value="Multidrug efflux transporter AcrB transmembrane domain"/>
    <property type="match status" value="1"/>
</dbReference>
<dbReference type="GO" id="GO:0006605">
    <property type="term" value="P:protein targeting"/>
    <property type="evidence" value="ECO:0007669"/>
    <property type="project" value="UniProtKB-UniRule"/>
</dbReference>
<dbReference type="NCBIfam" id="TIGR00916">
    <property type="entry name" value="2A0604s01"/>
    <property type="match status" value="1"/>
</dbReference>
<dbReference type="PANTHER" id="PTHR30081">
    <property type="entry name" value="PROTEIN-EXPORT MEMBRANE PROTEIN SEC"/>
    <property type="match status" value="1"/>
</dbReference>
<dbReference type="PRINTS" id="PR01755">
    <property type="entry name" value="SECFTRNLCASE"/>
</dbReference>
<name>A0A8J3J3U0_9ACTN</name>
<keyword evidence="8 9" id="KW-0472">Membrane</keyword>
<sequence length="399" mass="42104">MSRNGLAHRLYRGEAGLNVIGHRKIFYLVTLAIVVIGIASFALRGFTLGIDFSGGEEFQVPKTASVSLADAKSAVAAGGAEVVTGQSVGGSHPTFLIKTKSLTPQQATDVKEHVSSALHIPLNQISESSVSGAWGAQITRQALIALAVFLALVVVYLIFRFEWRMAVAAFASVIHDLFVAAVVYSLVGWEVTPNTIIGLLTILGFSLYDLVVVFDKVHENTRGITASSRMTYGEATNLAVNQTLMRSINTTVIALLPVAGLLFIGAGLLGAGTLKDLGLVLFVGMLSGTYSSVFLAAPILVDLKNRDPRIRAHTARVLAKRASGETTRRRRSEAAEKDGADADEAAAGEKSETEETTAAGERVLAGSAPRPGARPTTRPSGRRRGGKGGGGRPGTKRRT</sequence>
<feature type="transmembrane region" description="Helical" evidence="9">
    <location>
        <begin position="166"/>
        <end position="189"/>
    </location>
</feature>
<feature type="transmembrane region" description="Helical" evidence="9">
    <location>
        <begin position="138"/>
        <end position="159"/>
    </location>
</feature>
<feature type="compositionally biased region" description="Low complexity" evidence="10">
    <location>
        <begin position="367"/>
        <end position="379"/>
    </location>
</feature>
<comment type="subunit">
    <text evidence="9">Forms a complex with SecD. Part of the essential Sec protein translocation apparatus which comprises SecA, SecYEG and auxiliary proteins SecDF. Other proteins may also be involved.</text>
</comment>
<dbReference type="RefSeq" id="WP_203654513.1">
    <property type="nucleotide sequence ID" value="NZ_BAAAZM010000010.1"/>
</dbReference>
<dbReference type="EMBL" id="BOMB01000001">
    <property type="protein sequence ID" value="GID09642.1"/>
    <property type="molecule type" value="Genomic_DNA"/>
</dbReference>
<evidence type="ECO:0000313" key="12">
    <source>
        <dbReference type="EMBL" id="GID09642.1"/>
    </source>
</evidence>
<dbReference type="Proteomes" id="UP000612808">
    <property type="component" value="Unassembled WGS sequence"/>
</dbReference>
<dbReference type="InterPro" id="IPR055344">
    <property type="entry name" value="SecD_SecF_C_bact"/>
</dbReference>
<dbReference type="SUPFAM" id="SSF82866">
    <property type="entry name" value="Multidrug efflux transporter AcrB transmembrane domain"/>
    <property type="match status" value="1"/>
</dbReference>
<dbReference type="InterPro" id="IPR022813">
    <property type="entry name" value="SecD/SecF_arch_bac"/>
</dbReference>
<dbReference type="GO" id="GO:0065002">
    <property type="term" value="P:intracellular protein transmembrane transport"/>
    <property type="evidence" value="ECO:0007669"/>
    <property type="project" value="UniProtKB-UniRule"/>
</dbReference>
<organism evidence="12 13">
    <name type="scientific">Actinocatenispora rupis</name>
    <dbReference type="NCBI Taxonomy" id="519421"/>
    <lineage>
        <taxon>Bacteria</taxon>
        <taxon>Bacillati</taxon>
        <taxon>Actinomycetota</taxon>
        <taxon>Actinomycetes</taxon>
        <taxon>Micromonosporales</taxon>
        <taxon>Micromonosporaceae</taxon>
        <taxon>Actinocatenispora</taxon>
    </lineage>
</organism>
<feature type="transmembrane region" description="Helical" evidence="9">
    <location>
        <begin position="195"/>
        <end position="214"/>
    </location>
</feature>
<reference evidence="12" key="1">
    <citation type="submission" date="2021-01" db="EMBL/GenBank/DDBJ databases">
        <title>Whole genome shotgun sequence of Actinocatenispora rupis NBRC 107355.</title>
        <authorList>
            <person name="Komaki H."/>
            <person name="Tamura T."/>
        </authorList>
    </citation>
    <scope>NUCLEOTIDE SEQUENCE</scope>
    <source>
        <strain evidence="12">NBRC 107355</strain>
    </source>
</reference>
<dbReference type="HAMAP" id="MF_01464_B">
    <property type="entry name" value="SecF_B"/>
    <property type="match status" value="1"/>
</dbReference>
<dbReference type="PANTHER" id="PTHR30081:SF8">
    <property type="entry name" value="PROTEIN TRANSLOCASE SUBUNIT SECF"/>
    <property type="match status" value="1"/>
</dbReference>
<keyword evidence="6 9" id="KW-1133">Transmembrane helix</keyword>
<feature type="transmembrane region" description="Helical" evidence="9">
    <location>
        <begin position="277"/>
        <end position="301"/>
    </location>
</feature>
<feature type="transmembrane region" description="Helical" evidence="9">
    <location>
        <begin position="252"/>
        <end position="271"/>
    </location>
</feature>
<keyword evidence="3 9" id="KW-1003">Cell membrane</keyword>
<dbReference type="GO" id="GO:0015450">
    <property type="term" value="F:protein-transporting ATPase activity"/>
    <property type="evidence" value="ECO:0007669"/>
    <property type="project" value="InterPro"/>
</dbReference>
<feature type="compositionally biased region" description="Basic and acidic residues" evidence="10">
    <location>
        <begin position="322"/>
        <end position="340"/>
    </location>
</feature>
<keyword evidence="7 9" id="KW-0811">Translocation</keyword>
<evidence type="ECO:0000256" key="7">
    <source>
        <dbReference type="ARBA" id="ARBA00023010"/>
    </source>
</evidence>
<evidence type="ECO:0000256" key="6">
    <source>
        <dbReference type="ARBA" id="ARBA00022989"/>
    </source>
</evidence>
<evidence type="ECO:0000313" key="13">
    <source>
        <dbReference type="Proteomes" id="UP000612808"/>
    </source>
</evidence>
<evidence type="ECO:0000256" key="10">
    <source>
        <dbReference type="SAM" id="MobiDB-lite"/>
    </source>
</evidence>
<evidence type="ECO:0000256" key="9">
    <source>
        <dbReference type="HAMAP-Rule" id="MF_01464"/>
    </source>
</evidence>
<feature type="domain" description="Protein export membrane protein SecD/SecF C-terminal" evidence="11">
    <location>
        <begin position="122"/>
        <end position="305"/>
    </location>
</feature>
<comment type="subcellular location">
    <subcellularLocation>
        <location evidence="1 9">Cell membrane</location>
        <topology evidence="1 9">Multi-pass membrane protein</topology>
    </subcellularLocation>
</comment>
<accession>A0A8J3J3U0</accession>
<dbReference type="GO" id="GO:0043952">
    <property type="term" value="P:protein transport by the Sec complex"/>
    <property type="evidence" value="ECO:0007669"/>
    <property type="project" value="UniProtKB-UniRule"/>
</dbReference>
<dbReference type="InterPro" id="IPR005665">
    <property type="entry name" value="SecF_bac"/>
</dbReference>
<feature type="region of interest" description="Disordered" evidence="10">
    <location>
        <begin position="318"/>
        <end position="399"/>
    </location>
</feature>
<evidence type="ECO:0000256" key="3">
    <source>
        <dbReference type="ARBA" id="ARBA00022475"/>
    </source>
</evidence>